<evidence type="ECO:0000313" key="4">
    <source>
        <dbReference type="Proteomes" id="UP000095192"/>
    </source>
</evidence>
<dbReference type="VEuPathDB" id="ToxoDB:cyc_05634"/>
<dbReference type="GO" id="GO:0005847">
    <property type="term" value="C:mRNA cleavage and polyadenylation specificity factor complex"/>
    <property type="evidence" value="ECO:0007669"/>
    <property type="project" value="TreeGrafter"/>
</dbReference>
<dbReference type="InterPro" id="IPR001680">
    <property type="entry name" value="WD40_rpt"/>
</dbReference>
<dbReference type="PROSITE" id="PS50294">
    <property type="entry name" value="WD_REPEATS_REGION"/>
    <property type="match status" value="1"/>
</dbReference>
<name>A0A1D3CQX6_9EIME</name>
<dbReference type="VEuPathDB" id="ToxoDB:LOC34621961"/>
<organism evidence="3 4">
    <name type="scientific">Cyclospora cayetanensis</name>
    <dbReference type="NCBI Taxonomy" id="88456"/>
    <lineage>
        <taxon>Eukaryota</taxon>
        <taxon>Sar</taxon>
        <taxon>Alveolata</taxon>
        <taxon>Apicomplexa</taxon>
        <taxon>Conoidasida</taxon>
        <taxon>Coccidia</taxon>
        <taxon>Eucoccidiorida</taxon>
        <taxon>Eimeriorina</taxon>
        <taxon>Eimeriidae</taxon>
        <taxon>Cyclospora</taxon>
    </lineage>
</organism>
<dbReference type="PANTHER" id="PTHR22836:SF0">
    <property type="entry name" value="PRE-MRNA 3' END PROCESSING PROTEIN WDR33"/>
    <property type="match status" value="1"/>
</dbReference>
<feature type="repeat" description="WD" evidence="1">
    <location>
        <begin position="170"/>
        <end position="211"/>
    </location>
</feature>
<feature type="region of interest" description="Disordered" evidence="2">
    <location>
        <begin position="11"/>
        <end position="32"/>
    </location>
</feature>
<dbReference type="GO" id="GO:0031124">
    <property type="term" value="P:mRNA 3'-end processing"/>
    <property type="evidence" value="ECO:0007669"/>
    <property type="project" value="InterPro"/>
</dbReference>
<dbReference type="SMART" id="SM00320">
    <property type="entry name" value="WD40"/>
    <property type="match status" value="2"/>
</dbReference>
<dbReference type="InterPro" id="IPR015943">
    <property type="entry name" value="WD40/YVTN_repeat-like_dom_sf"/>
</dbReference>
<protein>
    <submittedName>
        <fullName evidence="3">Wd g-beta repeat-containing protein</fullName>
    </submittedName>
</protein>
<dbReference type="Gene3D" id="2.130.10.10">
    <property type="entry name" value="YVTN repeat-like/Quinoprotein amine dehydrogenase"/>
    <property type="match status" value="1"/>
</dbReference>
<feature type="region of interest" description="Disordered" evidence="2">
    <location>
        <begin position="211"/>
        <end position="248"/>
    </location>
</feature>
<dbReference type="PANTHER" id="PTHR22836">
    <property type="entry name" value="WD40 REPEAT PROTEIN"/>
    <property type="match status" value="1"/>
</dbReference>
<feature type="compositionally biased region" description="Pro residues" evidence="2">
    <location>
        <begin position="233"/>
        <end position="243"/>
    </location>
</feature>
<keyword evidence="1" id="KW-0853">WD repeat</keyword>
<dbReference type="InterPro" id="IPR036322">
    <property type="entry name" value="WD40_repeat_dom_sf"/>
</dbReference>
<dbReference type="Pfam" id="PF00400">
    <property type="entry name" value="WD40"/>
    <property type="match status" value="1"/>
</dbReference>
<reference evidence="3 4" key="1">
    <citation type="journal article" date="2016" name="BMC Genomics">
        <title>Comparative genomics reveals Cyclospora cayetanensis possesses coccidia-like metabolism and invasion components but unique surface antigens.</title>
        <authorList>
            <person name="Liu S."/>
            <person name="Wang L."/>
            <person name="Zheng H."/>
            <person name="Xu Z."/>
            <person name="Roellig D.M."/>
            <person name="Li N."/>
            <person name="Frace M.A."/>
            <person name="Tang K."/>
            <person name="Arrowood M.J."/>
            <person name="Moss D.M."/>
            <person name="Zhang L."/>
            <person name="Feng Y."/>
            <person name="Xiao L."/>
        </authorList>
    </citation>
    <scope>NUCLEOTIDE SEQUENCE [LARGE SCALE GENOMIC DNA]</scope>
    <source>
        <strain evidence="3 4">CHN_HEN01</strain>
    </source>
</reference>
<feature type="repeat" description="WD" evidence="1">
    <location>
        <begin position="305"/>
        <end position="336"/>
    </location>
</feature>
<comment type="caution">
    <text evidence="3">The sequence shown here is derived from an EMBL/GenBank/DDBJ whole genome shotgun (WGS) entry which is preliminary data.</text>
</comment>
<evidence type="ECO:0000256" key="1">
    <source>
        <dbReference type="PROSITE-ProRule" id="PRU00221"/>
    </source>
</evidence>
<sequence>MLLYQGLRRAPPSFEDSGGATPQGQPPPSLGIDRPCGAVTAIEADTLYDRIFVGDAAGKIAVLSLALSPIETEPLEVCLVHCGEKRGAKMCGSSKLGCLSRGLFVLLLPPFLASLYACPFSPRAGLDFCACSRLELLHAGVLALRLGIVCTTAGWVYLWDVREQQPVAAIQPHRGTVNKILFHPSGDSLLTSSRDSSVRLLDLRTLRSLQTHKLPSGGPSACHAAGPQAGGGGPPPAGPPPLGWEPSTLAISPAQPHVFCVGDTGGFLSFFSLLQPGGPLCRIDNSGASQAGGPTAGGPQGAGGPSSRENAIVALEWAPHGAAIASASESRLLRLWGRGAPGGPVGRALNAGALLELDAGGPTPSTAATGGPTGGGHIAGRFFAEGVAPLRGGMGSPGEDEWMEGLPTPSKHLLLQFAEKRAATTATT</sequence>
<dbReference type="Proteomes" id="UP000095192">
    <property type="component" value="Unassembled WGS sequence"/>
</dbReference>
<keyword evidence="4" id="KW-1185">Reference proteome</keyword>
<dbReference type="InterPro" id="IPR045245">
    <property type="entry name" value="Pfs2-like"/>
</dbReference>
<proteinExistence type="predicted"/>
<dbReference type="InParanoid" id="A0A1D3CQX6"/>
<evidence type="ECO:0000313" key="3">
    <source>
        <dbReference type="EMBL" id="OEH73597.1"/>
    </source>
</evidence>
<evidence type="ECO:0000256" key="2">
    <source>
        <dbReference type="SAM" id="MobiDB-lite"/>
    </source>
</evidence>
<dbReference type="AlphaFoldDB" id="A0A1D3CQX6"/>
<dbReference type="PROSITE" id="PS50082">
    <property type="entry name" value="WD_REPEATS_2"/>
    <property type="match status" value="2"/>
</dbReference>
<feature type="region of interest" description="Disordered" evidence="2">
    <location>
        <begin position="285"/>
        <end position="307"/>
    </location>
</feature>
<gene>
    <name evidence="3" type="ORF">cyc_05634</name>
</gene>
<dbReference type="SUPFAM" id="SSF50978">
    <property type="entry name" value="WD40 repeat-like"/>
    <property type="match status" value="1"/>
</dbReference>
<dbReference type="EMBL" id="JROU02002278">
    <property type="protein sequence ID" value="OEH73597.1"/>
    <property type="molecule type" value="Genomic_DNA"/>
</dbReference>
<feature type="compositionally biased region" description="Gly residues" evidence="2">
    <location>
        <begin position="294"/>
        <end position="304"/>
    </location>
</feature>
<accession>A0A1D3CQX6</accession>